<dbReference type="OrthoDB" id="574229at2"/>
<dbReference type="AlphaFoldDB" id="B0C6S5"/>
<keyword evidence="2" id="KW-1185">Reference proteome</keyword>
<evidence type="ECO:0000313" key="2">
    <source>
        <dbReference type="Proteomes" id="UP000000268"/>
    </source>
</evidence>
<organism evidence="1 2">
    <name type="scientific">Acaryochloris marina (strain MBIC 11017)</name>
    <dbReference type="NCBI Taxonomy" id="329726"/>
    <lineage>
        <taxon>Bacteria</taxon>
        <taxon>Bacillati</taxon>
        <taxon>Cyanobacteriota</taxon>
        <taxon>Cyanophyceae</taxon>
        <taxon>Acaryochloridales</taxon>
        <taxon>Acaryochloridaceae</taxon>
        <taxon>Acaryochloris</taxon>
    </lineage>
</organism>
<dbReference type="KEGG" id="amr:AM1_2624"/>
<proteinExistence type="predicted"/>
<evidence type="ECO:0000313" key="1">
    <source>
        <dbReference type="EMBL" id="ABW27631.1"/>
    </source>
</evidence>
<gene>
    <name evidence="1" type="ordered locus">AM1_2624</name>
</gene>
<sequence>MTSPTIISKPAATQQSVPISSINSNDARLFETVKHVYKSDHQAEYLEIKAQIESLLLQLQTNTQA</sequence>
<dbReference type="RefSeq" id="WP_012163084.1">
    <property type="nucleotide sequence ID" value="NC_009925.1"/>
</dbReference>
<protein>
    <submittedName>
        <fullName evidence="1">Uncharacterized protein</fullName>
    </submittedName>
</protein>
<dbReference type="HOGENOM" id="CLU_2839586_0_0_3"/>
<accession>B0C6S5</accession>
<dbReference type="EMBL" id="CP000828">
    <property type="protein sequence ID" value="ABW27631.1"/>
    <property type="molecule type" value="Genomic_DNA"/>
</dbReference>
<dbReference type="Proteomes" id="UP000000268">
    <property type="component" value="Chromosome"/>
</dbReference>
<name>B0C6S5_ACAM1</name>
<reference evidence="1 2" key="1">
    <citation type="journal article" date="2008" name="Proc. Natl. Acad. Sci. U.S.A.">
        <title>Niche adaptation and genome expansion in the chlorophyll d-producing cyanobacterium Acaryochloris marina.</title>
        <authorList>
            <person name="Swingley W.D."/>
            <person name="Chen M."/>
            <person name="Cheung P.C."/>
            <person name="Conrad A.L."/>
            <person name="Dejesa L.C."/>
            <person name="Hao J."/>
            <person name="Honchak B.M."/>
            <person name="Karbach L.E."/>
            <person name="Kurdoglu A."/>
            <person name="Lahiri S."/>
            <person name="Mastrian S.D."/>
            <person name="Miyashita H."/>
            <person name="Page L."/>
            <person name="Ramakrishna P."/>
            <person name="Satoh S."/>
            <person name="Sattley W.M."/>
            <person name="Shimada Y."/>
            <person name="Taylor H.L."/>
            <person name="Tomo T."/>
            <person name="Tsuchiya T."/>
            <person name="Wang Z.T."/>
            <person name="Raymond J."/>
            <person name="Mimuro M."/>
            <person name="Blankenship R.E."/>
            <person name="Touchman J.W."/>
        </authorList>
    </citation>
    <scope>NUCLEOTIDE SEQUENCE [LARGE SCALE GENOMIC DNA]</scope>
    <source>
        <strain evidence="2">MBIC 11017</strain>
    </source>
</reference>